<name>A0A915KW12_ROMCU</name>
<reference evidence="2" key="1">
    <citation type="submission" date="2022-11" db="UniProtKB">
        <authorList>
            <consortium name="WormBaseParasite"/>
        </authorList>
    </citation>
    <scope>IDENTIFICATION</scope>
</reference>
<dbReference type="Proteomes" id="UP000887565">
    <property type="component" value="Unplaced"/>
</dbReference>
<organism evidence="1 2">
    <name type="scientific">Romanomermis culicivorax</name>
    <name type="common">Nematode worm</name>
    <dbReference type="NCBI Taxonomy" id="13658"/>
    <lineage>
        <taxon>Eukaryota</taxon>
        <taxon>Metazoa</taxon>
        <taxon>Ecdysozoa</taxon>
        <taxon>Nematoda</taxon>
        <taxon>Enoplea</taxon>
        <taxon>Dorylaimia</taxon>
        <taxon>Mermithida</taxon>
        <taxon>Mermithoidea</taxon>
        <taxon>Mermithidae</taxon>
        <taxon>Romanomermis</taxon>
    </lineage>
</organism>
<keyword evidence="1" id="KW-1185">Reference proteome</keyword>
<evidence type="ECO:0000313" key="1">
    <source>
        <dbReference type="Proteomes" id="UP000887565"/>
    </source>
</evidence>
<dbReference type="AlphaFoldDB" id="A0A915KW12"/>
<accession>A0A915KW12</accession>
<sequence>MRDITVLGPSITYNPPPFNTRRFARSRRLIVEKLRLLTAAPAAAPRGLRIVITVNLRHLCITATSVPLATFLRQGVVRLLLILINILGDVECHRFLRYRLNTRIYI</sequence>
<proteinExistence type="predicted"/>
<dbReference type="WBParaSite" id="nRc.2.0.1.t42338-RA">
    <property type="protein sequence ID" value="nRc.2.0.1.t42338-RA"/>
    <property type="gene ID" value="nRc.2.0.1.g42338"/>
</dbReference>
<evidence type="ECO:0000313" key="2">
    <source>
        <dbReference type="WBParaSite" id="nRc.2.0.1.t42338-RA"/>
    </source>
</evidence>
<protein>
    <submittedName>
        <fullName evidence="2">Uncharacterized protein</fullName>
    </submittedName>
</protein>